<dbReference type="EMBL" id="JBHLUN010000001">
    <property type="protein sequence ID" value="MFC0406849.1"/>
    <property type="molecule type" value="Genomic_DNA"/>
</dbReference>
<reference evidence="6 7" key="1">
    <citation type="submission" date="2024-09" db="EMBL/GenBank/DDBJ databases">
        <authorList>
            <person name="Sun Q."/>
            <person name="Mori K."/>
        </authorList>
    </citation>
    <scope>NUCLEOTIDE SEQUENCE [LARGE SCALE GENOMIC DNA]</scope>
    <source>
        <strain evidence="6 7">TBRC 5777</strain>
    </source>
</reference>
<keyword evidence="1" id="KW-0813">Transport</keyword>
<keyword evidence="7" id="KW-1185">Reference proteome</keyword>
<organism evidence="6 7">
    <name type="scientific">Roseomonas elaeocarpi</name>
    <dbReference type="NCBI Taxonomy" id="907779"/>
    <lineage>
        <taxon>Bacteria</taxon>
        <taxon>Pseudomonadati</taxon>
        <taxon>Pseudomonadota</taxon>
        <taxon>Alphaproteobacteria</taxon>
        <taxon>Acetobacterales</taxon>
        <taxon>Roseomonadaceae</taxon>
        <taxon>Roseomonas</taxon>
    </lineage>
</organism>
<name>A0ABV6JMB8_9PROT</name>
<comment type="caution">
    <text evidence="6">The sequence shown here is derived from an EMBL/GenBank/DDBJ whole genome shotgun (WGS) entry which is preliminary data.</text>
</comment>
<accession>A0ABV6JMB8</accession>
<gene>
    <name evidence="6" type="ORF">ACFFGY_01225</name>
</gene>
<protein>
    <submittedName>
        <fullName evidence="6">Ferredoxin</fullName>
    </submittedName>
</protein>
<proteinExistence type="predicted"/>
<dbReference type="PANTHER" id="PTHR36923:SF3">
    <property type="entry name" value="FERREDOXIN"/>
    <property type="match status" value="1"/>
</dbReference>
<dbReference type="RefSeq" id="WP_377042534.1">
    <property type="nucleotide sequence ID" value="NZ_JBHLUN010000001.1"/>
</dbReference>
<evidence type="ECO:0000256" key="5">
    <source>
        <dbReference type="ARBA" id="ARBA00023014"/>
    </source>
</evidence>
<keyword evidence="5" id="KW-0411">Iron-sulfur</keyword>
<evidence type="ECO:0000256" key="1">
    <source>
        <dbReference type="ARBA" id="ARBA00022448"/>
    </source>
</evidence>
<sequence>MDETPSKPMKVKLNKAVCDGFGTCGVHAPELFDIDEWGYASLKGDGTVPAGQEGQARRAIIDCPVHAIVEEN</sequence>
<dbReference type="SUPFAM" id="SSF54862">
    <property type="entry name" value="4Fe-4S ferredoxins"/>
    <property type="match status" value="1"/>
</dbReference>
<evidence type="ECO:0000313" key="6">
    <source>
        <dbReference type="EMBL" id="MFC0406849.1"/>
    </source>
</evidence>
<keyword evidence="2" id="KW-0479">Metal-binding</keyword>
<keyword evidence="3" id="KW-0249">Electron transport</keyword>
<dbReference type="PANTHER" id="PTHR36923">
    <property type="entry name" value="FERREDOXIN"/>
    <property type="match status" value="1"/>
</dbReference>
<evidence type="ECO:0000256" key="2">
    <source>
        <dbReference type="ARBA" id="ARBA00022723"/>
    </source>
</evidence>
<evidence type="ECO:0000256" key="3">
    <source>
        <dbReference type="ARBA" id="ARBA00022982"/>
    </source>
</evidence>
<evidence type="ECO:0000256" key="4">
    <source>
        <dbReference type="ARBA" id="ARBA00023004"/>
    </source>
</evidence>
<dbReference type="Proteomes" id="UP001589865">
    <property type="component" value="Unassembled WGS sequence"/>
</dbReference>
<dbReference type="Pfam" id="PF13459">
    <property type="entry name" value="Fer4_15"/>
    <property type="match status" value="1"/>
</dbReference>
<keyword evidence="4" id="KW-0408">Iron</keyword>
<dbReference type="InterPro" id="IPR051269">
    <property type="entry name" value="Fe-S_cluster_ET"/>
</dbReference>
<evidence type="ECO:0000313" key="7">
    <source>
        <dbReference type="Proteomes" id="UP001589865"/>
    </source>
</evidence>
<dbReference type="Gene3D" id="3.30.70.20">
    <property type="match status" value="1"/>
</dbReference>